<evidence type="ECO:0000256" key="7">
    <source>
        <dbReference type="SAM" id="Phobius"/>
    </source>
</evidence>
<gene>
    <name evidence="8 10" type="ORF">P152DRAFT_473431</name>
</gene>
<dbReference type="Pfam" id="PF08637">
    <property type="entry name" value="NCA2"/>
    <property type="match status" value="1"/>
</dbReference>
<accession>A0A6G1G486</accession>
<evidence type="ECO:0000313" key="8">
    <source>
        <dbReference type="EMBL" id="KAF1812897.1"/>
    </source>
</evidence>
<evidence type="ECO:0000256" key="6">
    <source>
        <dbReference type="SAM" id="MobiDB-lite"/>
    </source>
</evidence>
<keyword evidence="2 7" id="KW-0812">Transmembrane</keyword>
<dbReference type="RefSeq" id="XP_033534528.1">
    <property type="nucleotide sequence ID" value="XM_033681237.1"/>
</dbReference>
<name>A0A6G1G486_9PEZI</name>
<dbReference type="Proteomes" id="UP000504638">
    <property type="component" value="Unplaced"/>
</dbReference>
<dbReference type="PANTHER" id="PTHR28234:SF1">
    <property type="entry name" value="NUCLEAR CONTROL OF ATPASE PROTEIN 2"/>
    <property type="match status" value="1"/>
</dbReference>
<proteinExistence type="predicted"/>
<dbReference type="EMBL" id="ML975156">
    <property type="protein sequence ID" value="KAF1812897.1"/>
    <property type="molecule type" value="Genomic_DNA"/>
</dbReference>
<sequence length="744" mass="83458">MSFVLDQVQRIDAQLDRLQLSWSQYDSHGDENAIQEEQFAVRSASAPSPRKRRLSDRTSELQALVKALSHSPSHRGSLIHHRNRIVQALKEASRLEGCRVCQREGLGAEGTRSDLPDGTEEGATDSYASSYHRDHEENGRIGDEVWETDTDESLEHDLEWLLLAKATNAAYGIVLDTILENTIPLSEHLYYFDDVLSSYRYTALFAVQMTPLRLFHSIQDVYGEVARRIENITTSGADQSAQAKSRRRSSTTLVQTTRNAVNRGWSDFYTLVRSVVRERNMRDWRKQLIGPLMLARGELAVKRKGLQKLRVVNANALGVLLGEGLSAGGIHTPDPSTLSAMHPQSQPHFISTKWKSSTAKTIALLDAVLGRASDATLSAAKFDDAIASATQEDPYYDIDFDEATESSSWLKPLSGINRLLGLLENGLPAYQDTFNAAVMQNGRPPRWVRYWPIVTVGILSSGTVLRILTNRRAEIVQWLKDSGTTAKDFWNNWVIAPIRNVIGTIRHDEDSEVSIMSKRSLEGDRDSLERMVVEFAVDNAKNSSGSRLSDTEIADMRVKVREGDLTPVLKAYERDMRSPLWGTVRGELVRTLLIQVQKTKVDVEVAIGGIDSLLKSQELVFGFVGLTPGLFVCFGVFWWLSSAMGNRSGIQQRNQKGQMVKELRNIDRILTSASSTGYGELFYKDHGLLLCEVHVLRQTASATLPKRVLRDFLEELEDLVDIRTGVERQKSVVKRIAWAYANWL</sequence>
<evidence type="ECO:0000256" key="2">
    <source>
        <dbReference type="ARBA" id="ARBA00022692"/>
    </source>
</evidence>
<evidence type="ECO:0000256" key="5">
    <source>
        <dbReference type="ARBA" id="ARBA00023136"/>
    </source>
</evidence>
<evidence type="ECO:0000256" key="4">
    <source>
        <dbReference type="ARBA" id="ARBA00023128"/>
    </source>
</evidence>
<feature type="transmembrane region" description="Helical" evidence="7">
    <location>
        <begin position="619"/>
        <end position="640"/>
    </location>
</feature>
<keyword evidence="5 7" id="KW-0472">Membrane</keyword>
<dbReference type="OrthoDB" id="413313at2759"/>
<dbReference type="AlphaFoldDB" id="A0A6G1G486"/>
<protein>
    <submittedName>
        <fullName evidence="8 10">NCA2-domain-containing protein</fullName>
    </submittedName>
</protein>
<keyword evidence="4" id="KW-0496">Mitochondrion</keyword>
<dbReference type="GO" id="GO:0005741">
    <property type="term" value="C:mitochondrial outer membrane"/>
    <property type="evidence" value="ECO:0007669"/>
    <property type="project" value="TreeGrafter"/>
</dbReference>
<organism evidence="8">
    <name type="scientific">Eremomyces bilateralis CBS 781.70</name>
    <dbReference type="NCBI Taxonomy" id="1392243"/>
    <lineage>
        <taxon>Eukaryota</taxon>
        <taxon>Fungi</taxon>
        <taxon>Dikarya</taxon>
        <taxon>Ascomycota</taxon>
        <taxon>Pezizomycotina</taxon>
        <taxon>Dothideomycetes</taxon>
        <taxon>Dothideomycetes incertae sedis</taxon>
        <taxon>Eremomycetales</taxon>
        <taxon>Eremomycetaceae</taxon>
        <taxon>Eremomyces</taxon>
    </lineage>
</organism>
<reference evidence="10" key="3">
    <citation type="submission" date="2025-04" db="UniProtKB">
        <authorList>
            <consortium name="RefSeq"/>
        </authorList>
    </citation>
    <scope>IDENTIFICATION</scope>
    <source>
        <strain evidence="10">CBS 781.70</strain>
    </source>
</reference>
<comment type="subcellular location">
    <subcellularLocation>
        <location evidence="1">Mitochondrion membrane</location>
        <topology evidence="1">Multi-pass membrane protein</topology>
    </subcellularLocation>
</comment>
<dbReference type="PANTHER" id="PTHR28234">
    <property type="entry name" value="NUCLEAR CONTROL OF ATPASE PROTEIN 2"/>
    <property type="match status" value="1"/>
</dbReference>
<evidence type="ECO:0000256" key="1">
    <source>
        <dbReference type="ARBA" id="ARBA00004225"/>
    </source>
</evidence>
<reference evidence="8 10" key="1">
    <citation type="submission" date="2020-01" db="EMBL/GenBank/DDBJ databases">
        <authorList>
            <consortium name="DOE Joint Genome Institute"/>
            <person name="Haridas S."/>
            <person name="Albert R."/>
            <person name="Binder M."/>
            <person name="Bloem J."/>
            <person name="Labutti K."/>
            <person name="Salamov A."/>
            <person name="Andreopoulos B."/>
            <person name="Baker S.E."/>
            <person name="Barry K."/>
            <person name="Bills G."/>
            <person name="Bluhm B.H."/>
            <person name="Cannon C."/>
            <person name="Castanera R."/>
            <person name="Culley D.E."/>
            <person name="Daum C."/>
            <person name="Ezra D."/>
            <person name="Gonzalez J.B."/>
            <person name="Henrissat B."/>
            <person name="Kuo A."/>
            <person name="Liang C."/>
            <person name="Lipzen A."/>
            <person name="Lutzoni F."/>
            <person name="Magnuson J."/>
            <person name="Mondo S."/>
            <person name="Nolan M."/>
            <person name="Ohm R."/>
            <person name="Pangilinan J."/>
            <person name="Park H.-J."/>
            <person name="Ramirez L."/>
            <person name="Alfaro M."/>
            <person name="Sun H."/>
            <person name="Tritt A."/>
            <person name="Yoshinaga Y."/>
            <person name="Zwiers L.-H."/>
            <person name="Turgeon B.G."/>
            <person name="Goodwin S.B."/>
            <person name="Spatafora J.W."/>
            <person name="Crous P.W."/>
            <person name="Grigoriev I.V."/>
        </authorList>
    </citation>
    <scope>NUCLEOTIDE SEQUENCE</scope>
    <source>
        <strain evidence="8 10">CBS 781.70</strain>
    </source>
</reference>
<dbReference type="GeneID" id="54421807"/>
<reference evidence="10" key="2">
    <citation type="submission" date="2020-04" db="EMBL/GenBank/DDBJ databases">
        <authorList>
            <consortium name="NCBI Genome Project"/>
        </authorList>
    </citation>
    <scope>NUCLEOTIDE SEQUENCE</scope>
    <source>
        <strain evidence="10">CBS 781.70</strain>
    </source>
</reference>
<feature type="region of interest" description="Disordered" evidence="6">
    <location>
        <begin position="108"/>
        <end position="134"/>
    </location>
</feature>
<dbReference type="InterPro" id="IPR013946">
    <property type="entry name" value="NCA2-like"/>
</dbReference>
<evidence type="ECO:0000313" key="9">
    <source>
        <dbReference type="Proteomes" id="UP000504638"/>
    </source>
</evidence>
<keyword evidence="9" id="KW-1185">Reference proteome</keyword>
<evidence type="ECO:0000256" key="3">
    <source>
        <dbReference type="ARBA" id="ARBA00022989"/>
    </source>
</evidence>
<evidence type="ECO:0000313" key="10">
    <source>
        <dbReference type="RefSeq" id="XP_033534528.1"/>
    </source>
</evidence>
<keyword evidence="3 7" id="KW-1133">Transmembrane helix</keyword>